<name>A0ABX0J220_9BACL</name>
<keyword evidence="6" id="KW-0238">DNA-binding</keyword>
<evidence type="ECO:0000256" key="7">
    <source>
        <dbReference type="ARBA" id="ARBA00023163"/>
    </source>
</evidence>
<dbReference type="Gene3D" id="1.10.10.60">
    <property type="entry name" value="Homeodomain-like"/>
    <property type="match status" value="2"/>
</dbReference>
<keyword evidence="12" id="KW-1185">Reference proteome</keyword>
<dbReference type="SMART" id="SM00448">
    <property type="entry name" value="REC"/>
    <property type="match status" value="1"/>
</dbReference>
<keyword evidence="7" id="KW-0804">Transcription</keyword>
<dbReference type="RefSeq" id="WP_166148397.1">
    <property type="nucleotide sequence ID" value="NZ_JAAOIW010000003.1"/>
</dbReference>
<dbReference type="EMBL" id="JAAOIW010000003">
    <property type="protein sequence ID" value="NHN29871.1"/>
    <property type="molecule type" value="Genomic_DNA"/>
</dbReference>
<dbReference type="InterPro" id="IPR009057">
    <property type="entry name" value="Homeodomain-like_sf"/>
</dbReference>
<dbReference type="SUPFAM" id="SSF46689">
    <property type="entry name" value="Homeodomain-like"/>
    <property type="match status" value="2"/>
</dbReference>
<protein>
    <submittedName>
        <fullName evidence="11">Response regulator</fullName>
    </submittedName>
</protein>
<evidence type="ECO:0000256" key="8">
    <source>
        <dbReference type="PROSITE-ProRule" id="PRU00169"/>
    </source>
</evidence>
<keyword evidence="2" id="KW-0963">Cytoplasm</keyword>
<organism evidence="11 12">
    <name type="scientific">Paenibacillus agricola</name>
    <dbReference type="NCBI Taxonomy" id="2716264"/>
    <lineage>
        <taxon>Bacteria</taxon>
        <taxon>Bacillati</taxon>
        <taxon>Bacillota</taxon>
        <taxon>Bacilli</taxon>
        <taxon>Bacillales</taxon>
        <taxon>Paenibacillaceae</taxon>
        <taxon>Paenibacillus</taxon>
    </lineage>
</organism>
<dbReference type="InterPro" id="IPR011006">
    <property type="entry name" value="CheY-like_superfamily"/>
</dbReference>
<dbReference type="PROSITE" id="PS01124">
    <property type="entry name" value="HTH_ARAC_FAMILY_2"/>
    <property type="match status" value="1"/>
</dbReference>
<feature type="domain" description="Response regulatory" evidence="10">
    <location>
        <begin position="11"/>
        <end position="128"/>
    </location>
</feature>
<dbReference type="SUPFAM" id="SSF52172">
    <property type="entry name" value="CheY-like"/>
    <property type="match status" value="1"/>
</dbReference>
<dbReference type="Pfam" id="PF00072">
    <property type="entry name" value="Response_reg"/>
    <property type="match status" value="1"/>
</dbReference>
<feature type="modified residue" description="4-aspartylphosphate" evidence="8">
    <location>
        <position position="63"/>
    </location>
</feature>
<dbReference type="InterPro" id="IPR051552">
    <property type="entry name" value="HptR"/>
</dbReference>
<evidence type="ECO:0000256" key="2">
    <source>
        <dbReference type="ARBA" id="ARBA00022490"/>
    </source>
</evidence>
<evidence type="ECO:0000313" key="11">
    <source>
        <dbReference type="EMBL" id="NHN29871.1"/>
    </source>
</evidence>
<feature type="domain" description="HTH araC/xylS-type" evidence="9">
    <location>
        <begin position="301"/>
        <end position="399"/>
    </location>
</feature>
<evidence type="ECO:0000256" key="3">
    <source>
        <dbReference type="ARBA" id="ARBA00022553"/>
    </source>
</evidence>
<comment type="caution">
    <text evidence="11">The sequence shown here is derived from an EMBL/GenBank/DDBJ whole genome shotgun (WGS) entry which is preliminary data.</text>
</comment>
<evidence type="ECO:0000256" key="5">
    <source>
        <dbReference type="ARBA" id="ARBA00023015"/>
    </source>
</evidence>
<dbReference type="PANTHER" id="PTHR42713">
    <property type="entry name" value="HISTIDINE KINASE-RELATED"/>
    <property type="match status" value="1"/>
</dbReference>
<gene>
    <name evidence="11" type="ORF">G9U52_08490</name>
</gene>
<sequence>MAEIVLDTVLKVMIVDDEQLVRQGLRMTVDWEKHQMTVVADSANGLLGWESFQKHRPDIVITDIVMPEMDGIELAKRILADYPETKILFLSCHRDFSFAKQGIQLGISDYIVKTNFDDAQMDDSLEKIRQELTLHKLLEPSSALMHKDQHSRDNLLQTWLMEKKQAAAAQLKQHLDNDWKWMVSGGQIFHLFMNGADHADEKGWGLLEEVIQTFPLVYDEGILFLNNGRDSMFLICAPHLLNSCKNDLLAMKLKKPWLHWRTEGNIQDASGWMTATEKMHRLRQIELQIELRNGIHKDDVLRVIDFVDQHLHLDIRAADLANRIGVSRSYFSTIFKEEVGCSLITFISDRKLIRAKDLLRLTDLRTDEIAEQVGIQDVKYFSKWFKKCVAQTPSLYRHQTK</sequence>
<keyword evidence="4" id="KW-0902">Two-component regulatory system</keyword>
<evidence type="ECO:0000256" key="6">
    <source>
        <dbReference type="ARBA" id="ARBA00023125"/>
    </source>
</evidence>
<dbReference type="Gene3D" id="3.40.50.2300">
    <property type="match status" value="1"/>
</dbReference>
<comment type="subcellular location">
    <subcellularLocation>
        <location evidence="1">Cytoplasm</location>
    </subcellularLocation>
</comment>
<dbReference type="InterPro" id="IPR018060">
    <property type="entry name" value="HTH_AraC"/>
</dbReference>
<evidence type="ECO:0000313" key="12">
    <source>
        <dbReference type="Proteomes" id="UP001165962"/>
    </source>
</evidence>
<reference evidence="11" key="1">
    <citation type="submission" date="2020-03" db="EMBL/GenBank/DDBJ databases">
        <title>Draft sequencing of Paenibacilllus sp. S3N08.</title>
        <authorList>
            <person name="Kim D.-U."/>
        </authorList>
    </citation>
    <scope>NUCLEOTIDE SEQUENCE</scope>
    <source>
        <strain evidence="11">S3N08</strain>
    </source>
</reference>
<dbReference type="InterPro" id="IPR001789">
    <property type="entry name" value="Sig_transdc_resp-reg_receiver"/>
</dbReference>
<dbReference type="PROSITE" id="PS50110">
    <property type="entry name" value="RESPONSE_REGULATORY"/>
    <property type="match status" value="1"/>
</dbReference>
<evidence type="ECO:0000259" key="9">
    <source>
        <dbReference type="PROSITE" id="PS01124"/>
    </source>
</evidence>
<dbReference type="CDD" id="cd17536">
    <property type="entry name" value="REC_YesN-like"/>
    <property type="match status" value="1"/>
</dbReference>
<evidence type="ECO:0000256" key="4">
    <source>
        <dbReference type="ARBA" id="ARBA00023012"/>
    </source>
</evidence>
<dbReference type="Proteomes" id="UP001165962">
    <property type="component" value="Unassembled WGS sequence"/>
</dbReference>
<evidence type="ECO:0000256" key="1">
    <source>
        <dbReference type="ARBA" id="ARBA00004496"/>
    </source>
</evidence>
<dbReference type="PANTHER" id="PTHR42713:SF3">
    <property type="entry name" value="TRANSCRIPTIONAL REGULATORY PROTEIN HPTR"/>
    <property type="match status" value="1"/>
</dbReference>
<dbReference type="SMART" id="SM00342">
    <property type="entry name" value="HTH_ARAC"/>
    <property type="match status" value="1"/>
</dbReference>
<dbReference type="Pfam" id="PF12833">
    <property type="entry name" value="HTH_18"/>
    <property type="match status" value="1"/>
</dbReference>
<keyword evidence="5" id="KW-0805">Transcription regulation</keyword>
<evidence type="ECO:0000259" key="10">
    <source>
        <dbReference type="PROSITE" id="PS50110"/>
    </source>
</evidence>
<proteinExistence type="predicted"/>
<keyword evidence="3 8" id="KW-0597">Phosphoprotein</keyword>
<accession>A0ABX0J220</accession>